<dbReference type="OrthoDB" id="412981at2759"/>
<proteinExistence type="predicted"/>
<dbReference type="EMBL" id="BGZK01001383">
    <property type="protein sequence ID" value="GBP78730.1"/>
    <property type="molecule type" value="Genomic_DNA"/>
</dbReference>
<sequence>MIVGVRRYVLNDVIARDFCIETVEEFIQRIARRMFEITDQVPYKFLRSIAPTQERSPSVRPFPKRTPAHIVSACENAAPGGRRPCAVALLDEFRAAVSSGKSGKSVHTELKVSYLARV</sequence>
<comment type="caution">
    <text evidence="1">The sequence shown here is derived from an EMBL/GenBank/DDBJ whole genome shotgun (WGS) entry which is preliminary data.</text>
</comment>
<accession>A0A4C1YU94</accession>
<evidence type="ECO:0000313" key="2">
    <source>
        <dbReference type="Proteomes" id="UP000299102"/>
    </source>
</evidence>
<name>A0A4C1YU94_EUMVA</name>
<dbReference type="Proteomes" id="UP000299102">
    <property type="component" value="Unassembled WGS sequence"/>
</dbReference>
<protein>
    <submittedName>
        <fullName evidence="1">Uncharacterized protein</fullName>
    </submittedName>
</protein>
<evidence type="ECO:0000313" key="1">
    <source>
        <dbReference type="EMBL" id="GBP78730.1"/>
    </source>
</evidence>
<gene>
    <name evidence="1" type="ORF">EVAR_54541_1</name>
</gene>
<reference evidence="1 2" key="1">
    <citation type="journal article" date="2019" name="Commun. Biol.">
        <title>The bagworm genome reveals a unique fibroin gene that provides high tensile strength.</title>
        <authorList>
            <person name="Kono N."/>
            <person name="Nakamura H."/>
            <person name="Ohtoshi R."/>
            <person name="Tomita M."/>
            <person name="Numata K."/>
            <person name="Arakawa K."/>
        </authorList>
    </citation>
    <scope>NUCLEOTIDE SEQUENCE [LARGE SCALE GENOMIC DNA]</scope>
</reference>
<organism evidence="1 2">
    <name type="scientific">Eumeta variegata</name>
    <name type="common">Bagworm moth</name>
    <name type="synonym">Eumeta japonica</name>
    <dbReference type="NCBI Taxonomy" id="151549"/>
    <lineage>
        <taxon>Eukaryota</taxon>
        <taxon>Metazoa</taxon>
        <taxon>Ecdysozoa</taxon>
        <taxon>Arthropoda</taxon>
        <taxon>Hexapoda</taxon>
        <taxon>Insecta</taxon>
        <taxon>Pterygota</taxon>
        <taxon>Neoptera</taxon>
        <taxon>Endopterygota</taxon>
        <taxon>Lepidoptera</taxon>
        <taxon>Glossata</taxon>
        <taxon>Ditrysia</taxon>
        <taxon>Tineoidea</taxon>
        <taxon>Psychidae</taxon>
        <taxon>Oiketicinae</taxon>
        <taxon>Eumeta</taxon>
    </lineage>
</organism>
<keyword evidence="2" id="KW-1185">Reference proteome</keyword>
<dbReference type="AlphaFoldDB" id="A0A4C1YU94"/>